<protein>
    <submittedName>
        <fullName evidence="1">Uncharacterized protein</fullName>
    </submittedName>
</protein>
<dbReference type="RefSeq" id="XP_059604806.1">
    <property type="nucleotide sequence ID" value="XM_059745153.1"/>
</dbReference>
<reference evidence="1" key="1">
    <citation type="submission" date="2025-02" db="EMBL/GenBank/DDBJ databases">
        <authorList>
            <consortium name="NCBI Genome Project"/>
        </authorList>
    </citation>
    <scope>NUCLEOTIDE SEQUENCE</scope>
</reference>
<dbReference type="AlphaFoldDB" id="A0AAJ8E304"/>
<gene>
    <name evidence="1" type="ORF">An16g05490</name>
</gene>
<dbReference type="KEGG" id="ang:An16g05490"/>
<organism evidence="1">
    <name type="scientific">Aspergillus niger</name>
    <dbReference type="NCBI Taxonomy" id="5061"/>
    <lineage>
        <taxon>Eukaryota</taxon>
        <taxon>Fungi</taxon>
        <taxon>Dikarya</taxon>
        <taxon>Ascomycota</taxon>
        <taxon>Pezizomycotina</taxon>
        <taxon>Eurotiomycetes</taxon>
        <taxon>Eurotiomycetidae</taxon>
        <taxon>Eurotiales</taxon>
        <taxon>Aspergillaceae</taxon>
        <taxon>Aspergillus</taxon>
        <taxon>Aspergillus subgen. Circumdati</taxon>
    </lineage>
</organism>
<dbReference type="GeneID" id="84593432"/>
<dbReference type="VEuPathDB" id="FungiDB:An16g05490"/>
<evidence type="ECO:0000313" key="1">
    <source>
        <dbReference type="RefSeq" id="XP_059604806.1"/>
    </source>
</evidence>
<name>A0AAJ8E304_ASPNG</name>
<accession>A0AAJ8E304</accession>
<proteinExistence type="predicted"/>
<reference evidence="1" key="2">
    <citation type="submission" date="2025-08" db="UniProtKB">
        <authorList>
            <consortium name="RefSeq"/>
        </authorList>
    </citation>
    <scope>IDENTIFICATION</scope>
</reference>
<sequence length="142" mass="15794">MALQLNGLSFTVSPCTTYYPLATDCVELIHHNLHGLVFTSDTELVLVKSLPTFTEMSGRATLSMDIMWPLWKTVSILGWGKRLGHAAKCFMYMRLVIVVYVPEEVLSSYLLCTTGDTRVSSDNTRELLPPHPPPICVGNACF</sequence>